<keyword evidence="5" id="KW-1133">Transmembrane helix</keyword>
<feature type="domain" description="Casparian strip membrane protein" evidence="8">
    <location>
        <begin position="1"/>
        <end position="41"/>
    </location>
</feature>
<comment type="subunit">
    <text evidence="7">Homodimer and heterodimers.</text>
</comment>
<evidence type="ECO:0000256" key="1">
    <source>
        <dbReference type="ARBA" id="ARBA00004651"/>
    </source>
</evidence>
<keyword evidence="10" id="KW-1185">Reference proteome</keyword>
<evidence type="ECO:0000256" key="3">
    <source>
        <dbReference type="ARBA" id="ARBA00022475"/>
    </source>
</evidence>
<comment type="similarity">
    <text evidence="2 7">Belongs to the Casparian strip membrane proteins (CASP) family.</text>
</comment>
<keyword evidence="3 7" id="KW-1003">Cell membrane</keyword>
<dbReference type="Proteomes" id="UP001604277">
    <property type="component" value="Unassembled WGS sequence"/>
</dbReference>
<protein>
    <recommendedName>
        <fullName evidence="7">CASP-like protein</fullName>
    </recommendedName>
</protein>
<evidence type="ECO:0000256" key="5">
    <source>
        <dbReference type="ARBA" id="ARBA00022989"/>
    </source>
</evidence>
<name>A0ABD1TR17_9LAMI</name>
<dbReference type="Pfam" id="PF04535">
    <property type="entry name" value="CASP_dom"/>
    <property type="match status" value="1"/>
</dbReference>
<evidence type="ECO:0000313" key="10">
    <source>
        <dbReference type="Proteomes" id="UP001604277"/>
    </source>
</evidence>
<dbReference type="NCBIfam" id="TIGR01569">
    <property type="entry name" value="A_tha_TIGR01569"/>
    <property type="match status" value="1"/>
</dbReference>
<keyword evidence="4" id="KW-0812">Transmembrane</keyword>
<dbReference type="GO" id="GO:0005886">
    <property type="term" value="C:plasma membrane"/>
    <property type="evidence" value="ECO:0007669"/>
    <property type="project" value="UniProtKB-SubCell"/>
</dbReference>
<comment type="caution">
    <text evidence="9">The sequence shown here is derived from an EMBL/GenBank/DDBJ whole genome shotgun (WGS) entry which is preliminary data.</text>
</comment>
<evidence type="ECO:0000256" key="4">
    <source>
        <dbReference type="ARBA" id="ARBA00022692"/>
    </source>
</evidence>
<evidence type="ECO:0000256" key="6">
    <source>
        <dbReference type="ARBA" id="ARBA00023136"/>
    </source>
</evidence>
<evidence type="ECO:0000313" key="9">
    <source>
        <dbReference type="EMBL" id="KAL2515152.1"/>
    </source>
</evidence>
<sequence length="161" mass="18103">MAGCSAGIAIGYLGKYGNSHTGWMPICDHFAKYCQRVTISVPHYSAEVKFYIVRVSCGECPKMIKSRREVENVFGKKGGQNLVTMFDYKRICLWGSDGSLRNALERKSMKTNSLRSWSTMPALQRAQRSSLSSIPVTRSQLDYHEMPGKNAAASFHIHPHR</sequence>
<keyword evidence="6" id="KW-0472">Membrane</keyword>
<dbReference type="AlphaFoldDB" id="A0ABD1TR17"/>
<comment type="subcellular location">
    <subcellularLocation>
        <location evidence="1 7">Cell membrane</location>
        <topology evidence="1 7">Multi-pass membrane protein</topology>
    </subcellularLocation>
</comment>
<evidence type="ECO:0000256" key="7">
    <source>
        <dbReference type="RuleBase" id="RU361233"/>
    </source>
</evidence>
<evidence type="ECO:0000259" key="8">
    <source>
        <dbReference type="Pfam" id="PF04535"/>
    </source>
</evidence>
<evidence type="ECO:0000256" key="2">
    <source>
        <dbReference type="ARBA" id="ARBA00007651"/>
    </source>
</evidence>
<dbReference type="EMBL" id="JBFOLJ010000008">
    <property type="protein sequence ID" value="KAL2515152.1"/>
    <property type="molecule type" value="Genomic_DNA"/>
</dbReference>
<proteinExistence type="inferred from homology"/>
<dbReference type="InterPro" id="IPR006702">
    <property type="entry name" value="CASP_dom"/>
</dbReference>
<reference evidence="10" key="1">
    <citation type="submission" date="2024-07" db="EMBL/GenBank/DDBJ databases">
        <title>Two chromosome-level genome assemblies of Korean endemic species Abeliophyllum distichum and Forsythia ovata (Oleaceae).</title>
        <authorList>
            <person name="Jang H."/>
        </authorList>
    </citation>
    <scope>NUCLEOTIDE SEQUENCE [LARGE SCALE GENOMIC DNA]</scope>
</reference>
<accession>A0ABD1TR17</accession>
<gene>
    <name evidence="9" type="ORF">Fot_29123</name>
</gene>
<organism evidence="9 10">
    <name type="scientific">Forsythia ovata</name>
    <dbReference type="NCBI Taxonomy" id="205694"/>
    <lineage>
        <taxon>Eukaryota</taxon>
        <taxon>Viridiplantae</taxon>
        <taxon>Streptophyta</taxon>
        <taxon>Embryophyta</taxon>
        <taxon>Tracheophyta</taxon>
        <taxon>Spermatophyta</taxon>
        <taxon>Magnoliopsida</taxon>
        <taxon>eudicotyledons</taxon>
        <taxon>Gunneridae</taxon>
        <taxon>Pentapetalae</taxon>
        <taxon>asterids</taxon>
        <taxon>lamiids</taxon>
        <taxon>Lamiales</taxon>
        <taxon>Oleaceae</taxon>
        <taxon>Forsythieae</taxon>
        <taxon>Forsythia</taxon>
    </lineage>
</organism>
<dbReference type="InterPro" id="IPR006459">
    <property type="entry name" value="CASP/CASPL"/>
</dbReference>